<dbReference type="Proteomes" id="UP001497497">
    <property type="component" value="Unassembled WGS sequence"/>
</dbReference>
<evidence type="ECO:0000256" key="1">
    <source>
        <dbReference type="ARBA" id="ARBA00009500"/>
    </source>
</evidence>
<feature type="signal peptide" evidence="3">
    <location>
        <begin position="1"/>
        <end position="25"/>
    </location>
</feature>
<comment type="caution">
    <text evidence="5">The sequence shown here is derived from an EMBL/GenBank/DDBJ whole genome shotgun (WGS) entry which is preliminary data.</text>
</comment>
<dbReference type="EMBL" id="CAXITT010000228">
    <property type="protein sequence ID" value="CAL1536372.1"/>
    <property type="molecule type" value="Genomic_DNA"/>
</dbReference>
<keyword evidence="6" id="KW-1185">Reference proteome</keyword>
<dbReference type="AlphaFoldDB" id="A0AAV2HQJ8"/>
<dbReference type="PANTHER" id="PTHR11461:SF211">
    <property type="entry name" value="GH10112P-RELATED"/>
    <property type="match status" value="1"/>
</dbReference>
<feature type="domain" description="Serpin" evidence="4">
    <location>
        <begin position="80"/>
        <end position="446"/>
    </location>
</feature>
<name>A0AAV2HQJ8_LYMST</name>
<dbReference type="PANTHER" id="PTHR11461">
    <property type="entry name" value="SERINE PROTEASE INHIBITOR, SERPIN"/>
    <property type="match status" value="1"/>
</dbReference>
<dbReference type="InterPro" id="IPR042178">
    <property type="entry name" value="Serpin_sf_1"/>
</dbReference>
<dbReference type="InterPro" id="IPR042185">
    <property type="entry name" value="Serpin_sf_2"/>
</dbReference>
<gene>
    <name evidence="5" type="ORF">GSLYS_00010285001</name>
</gene>
<dbReference type="PROSITE" id="PS00284">
    <property type="entry name" value="SERPIN"/>
    <property type="match status" value="1"/>
</dbReference>
<dbReference type="SUPFAM" id="SSF56574">
    <property type="entry name" value="Serpins"/>
    <property type="match status" value="1"/>
</dbReference>
<sequence>MQPFRLAMLLGVLMLALASVGYTSAIDDSESGDLDDLQHRVLRSAQRPQRGGGGRRTTSPRPVRLATEARLGTASSKFGFKLFGTLYPQLTSNVIISPHSVHTALSMVMAGAKRATENEFFTALGLSQSGLRRNQIHQVYQSALNSLSTAPDIIVRNANAIFVKPQTTLKQPFRQALTQRYQAKVENFDLTHPSGPEAPINAWVSEATAGKITDLLAPQTITESTSAIIINALLFNGTWVNRFTPGLTALKPFNSLSEGEKQVQTMTATAFYNYGSRNNFEIIELPFVGGRFSMFIILPNANSTIAAFQQRLTSARGNANPVNDLISNLESRRLRLSLPKFRIESGELDLKESLVSLGLRKAFTPQADLSGISAVRLFISDVKQKAVIDIDENGCEAAAATAVLIARMSAIIAPEPLEVKVDRPFVYLIQDKVNKGTLFLGAYLGQTAQ</sequence>
<evidence type="ECO:0000313" key="6">
    <source>
        <dbReference type="Proteomes" id="UP001497497"/>
    </source>
</evidence>
<dbReference type="SMART" id="SM00093">
    <property type="entry name" value="SERPIN"/>
    <property type="match status" value="1"/>
</dbReference>
<evidence type="ECO:0000256" key="2">
    <source>
        <dbReference type="RuleBase" id="RU000411"/>
    </source>
</evidence>
<dbReference type="InterPro" id="IPR023796">
    <property type="entry name" value="Serpin_dom"/>
</dbReference>
<dbReference type="InterPro" id="IPR023795">
    <property type="entry name" value="Serpin_CS"/>
</dbReference>
<dbReference type="InterPro" id="IPR000215">
    <property type="entry name" value="Serpin_fam"/>
</dbReference>
<dbReference type="GO" id="GO:0004867">
    <property type="term" value="F:serine-type endopeptidase inhibitor activity"/>
    <property type="evidence" value="ECO:0007669"/>
    <property type="project" value="InterPro"/>
</dbReference>
<evidence type="ECO:0000313" key="5">
    <source>
        <dbReference type="EMBL" id="CAL1536372.1"/>
    </source>
</evidence>
<organism evidence="5 6">
    <name type="scientific">Lymnaea stagnalis</name>
    <name type="common">Great pond snail</name>
    <name type="synonym">Helix stagnalis</name>
    <dbReference type="NCBI Taxonomy" id="6523"/>
    <lineage>
        <taxon>Eukaryota</taxon>
        <taxon>Metazoa</taxon>
        <taxon>Spiralia</taxon>
        <taxon>Lophotrochozoa</taxon>
        <taxon>Mollusca</taxon>
        <taxon>Gastropoda</taxon>
        <taxon>Heterobranchia</taxon>
        <taxon>Euthyneura</taxon>
        <taxon>Panpulmonata</taxon>
        <taxon>Hygrophila</taxon>
        <taxon>Lymnaeoidea</taxon>
        <taxon>Lymnaeidae</taxon>
        <taxon>Lymnaea</taxon>
    </lineage>
</organism>
<evidence type="ECO:0000256" key="3">
    <source>
        <dbReference type="SAM" id="SignalP"/>
    </source>
</evidence>
<protein>
    <recommendedName>
        <fullName evidence="4">Serpin domain-containing protein</fullName>
    </recommendedName>
</protein>
<comment type="similarity">
    <text evidence="1 2">Belongs to the serpin family.</text>
</comment>
<dbReference type="Gene3D" id="3.30.497.10">
    <property type="entry name" value="Antithrombin, subunit I, domain 2"/>
    <property type="match status" value="1"/>
</dbReference>
<reference evidence="5 6" key="1">
    <citation type="submission" date="2024-04" db="EMBL/GenBank/DDBJ databases">
        <authorList>
            <consortium name="Genoscope - CEA"/>
            <person name="William W."/>
        </authorList>
    </citation>
    <scope>NUCLEOTIDE SEQUENCE [LARGE SCALE GENOMIC DNA]</scope>
</reference>
<accession>A0AAV2HQJ8</accession>
<dbReference type="Pfam" id="PF00079">
    <property type="entry name" value="Serpin"/>
    <property type="match status" value="1"/>
</dbReference>
<dbReference type="GO" id="GO:0005615">
    <property type="term" value="C:extracellular space"/>
    <property type="evidence" value="ECO:0007669"/>
    <property type="project" value="InterPro"/>
</dbReference>
<keyword evidence="3" id="KW-0732">Signal</keyword>
<feature type="chain" id="PRO_5043404938" description="Serpin domain-containing protein" evidence="3">
    <location>
        <begin position="26"/>
        <end position="449"/>
    </location>
</feature>
<evidence type="ECO:0000259" key="4">
    <source>
        <dbReference type="SMART" id="SM00093"/>
    </source>
</evidence>
<dbReference type="Gene3D" id="2.30.39.10">
    <property type="entry name" value="Alpha-1-antitrypsin, domain 1"/>
    <property type="match status" value="1"/>
</dbReference>
<dbReference type="InterPro" id="IPR036186">
    <property type="entry name" value="Serpin_sf"/>
</dbReference>
<proteinExistence type="inferred from homology"/>